<evidence type="ECO:0000313" key="9">
    <source>
        <dbReference type="Proteomes" id="UP000534294"/>
    </source>
</evidence>
<reference evidence="8 9" key="1">
    <citation type="submission" date="2020-08" db="EMBL/GenBank/DDBJ databases">
        <title>Genomic Encyclopedia of Type Strains, Phase IV (KMG-IV): sequencing the most valuable type-strain genomes for metagenomic binning, comparative biology and taxonomic classification.</title>
        <authorList>
            <person name="Goeker M."/>
        </authorList>
    </citation>
    <scope>NUCLEOTIDE SEQUENCE [LARGE SCALE GENOMIC DNA]</scope>
    <source>
        <strain evidence="8 9">DSM 12251</strain>
    </source>
</reference>
<feature type="transmembrane region" description="Helical" evidence="6">
    <location>
        <begin position="140"/>
        <end position="159"/>
    </location>
</feature>
<sequence length="167" mass="18427">MISQLSSAAHFVRNNDWRTILAQVNSRDAHPLLQFIKYGICGLGAFITHQVIWVALSFWAFPSIDSSIPDETRALNSTISNSIAVLFSTAVAYVTNILWVFKSGRHSRAVEIASFFGIGVISFGGGLLAGPWLIKMFGLNTLVAQLSMAVTSVLINFVCRKFFIFKH</sequence>
<comment type="caution">
    <text evidence="8">The sequence shown here is derived from an EMBL/GenBank/DDBJ whole genome shotgun (WGS) entry which is preliminary data.</text>
</comment>
<gene>
    <name evidence="8" type="ORF">HNQ64_003939</name>
</gene>
<protein>
    <submittedName>
        <fullName evidence="8">Putative flippase GtrA</fullName>
    </submittedName>
</protein>
<evidence type="ECO:0000313" key="8">
    <source>
        <dbReference type="EMBL" id="MBB5039664.1"/>
    </source>
</evidence>
<feature type="transmembrane region" description="Helical" evidence="6">
    <location>
        <begin position="79"/>
        <end position="101"/>
    </location>
</feature>
<name>A0A7W8DRB2_9BACT</name>
<evidence type="ECO:0000259" key="7">
    <source>
        <dbReference type="Pfam" id="PF04138"/>
    </source>
</evidence>
<evidence type="ECO:0000256" key="1">
    <source>
        <dbReference type="ARBA" id="ARBA00004141"/>
    </source>
</evidence>
<dbReference type="RefSeq" id="WP_184211662.1">
    <property type="nucleotide sequence ID" value="NZ_JACHIF010000009.1"/>
</dbReference>
<dbReference type="GO" id="GO:0000271">
    <property type="term" value="P:polysaccharide biosynthetic process"/>
    <property type="evidence" value="ECO:0007669"/>
    <property type="project" value="InterPro"/>
</dbReference>
<dbReference type="GO" id="GO:0005886">
    <property type="term" value="C:plasma membrane"/>
    <property type="evidence" value="ECO:0007669"/>
    <property type="project" value="TreeGrafter"/>
</dbReference>
<accession>A0A7W8DRB2</accession>
<evidence type="ECO:0000256" key="3">
    <source>
        <dbReference type="ARBA" id="ARBA00022692"/>
    </source>
</evidence>
<dbReference type="InterPro" id="IPR051401">
    <property type="entry name" value="GtrA_CellWall_Glycosyl"/>
</dbReference>
<organism evidence="8 9">
    <name type="scientific">Prosthecobacter dejongeii</name>
    <dbReference type="NCBI Taxonomy" id="48465"/>
    <lineage>
        <taxon>Bacteria</taxon>
        <taxon>Pseudomonadati</taxon>
        <taxon>Verrucomicrobiota</taxon>
        <taxon>Verrucomicrobiia</taxon>
        <taxon>Verrucomicrobiales</taxon>
        <taxon>Verrucomicrobiaceae</taxon>
        <taxon>Prosthecobacter</taxon>
    </lineage>
</organism>
<dbReference type="Pfam" id="PF04138">
    <property type="entry name" value="GtrA_DPMS_TM"/>
    <property type="match status" value="1"/>
</dbReference>
<feature type="transmembrane region" description="Helical" evidence="6">
    <location>
        <begin position="35"/>
        <end position="59"/>
    </location>
</feature>
<proteinExistence type="inferred from homology"/>
<evidence type="ECO:0000256" key="2">
    <source>
        <dbReference type="ARBA" id="ARBA00009399"/>
    </source>
</evidence>
<dbReference type="Proteomes" id="UP000534294">
    <property type="component" value="Unassembled WGS sequence"/>
</dbReference>
<evidence type="ECO:0000256" key="4">
    <source>
        <dbReference type="ARBA" id="ARBA00022989"/>
    </source>
</evidence>
<feature type="domain" description="GtrA/DPMS transmembrane" evidence="7">
    <location>
        <begin position="37"/>
        <end position="165"/>
    </location>
</feature>
<dbReference type="InterPro" id="IPR007267">
    <property type="entry name" value="GtrA_DPMS_TM"/>
</dbReference>
<dbReference type="AlphaFoldDB" id="A0A7W8DRB2"/>
<comment type="subcellular location">
    <subcellularLocation>
        <location evidence="1">Membrane</location>
        <topology evidence="1">Multi-pass membrane protein</topology>
    </subcellularLocation>
</comment>
<comment type="similarity">
    <text evidence="2">Belongs to the GtrA family.</text>
</comment>
<evidence type="ECO:0000256" key="6">
    <source>
        <dbReference type="SAM" id="Phobius"/>
    </source>
</evidence>
<keyword evidence="5 6" id="KW-0472">Membrane</keyword>
<feature type="transmembrane region" description="Helical" evidence="6">
    <location>
        <begin position="113"/>
        <end position="134"/>
    </location>
</feature>
<dbReference type="EMBL" id="JACHIF010000009">
    <property type="protein sequence ID" value="MBB5039664.1"/>
    <property type="molecule type" value="Genomic_DNA"/>
</dbReference>
<dbReference type="PANTHER" id="PTHR38459:SF5">
    <property type="entry name" value="CELL WALL TEICHOIC ACID GLYCOSYLATION PROTEIN GTCA"/>
    <property type="match status" value="1"/>
</dbReference>
<keyword evidence="4 6" id="KW-1133">Transmembrane helix</keyword>
<keyword evidence="3 6" id="KW-0812">Transmembrane</keyword>
<keyword evidence="9" id="KW-1185">Reference proteome</keyword>
<evidence type="ECO:0000256" key="5">
    <source>
        <dbReference type="ARBA" id="ARBA00023136"/>
    </source>
</evidence>
<dbReference type="PANTHER" id="PTHR38459">
    <property type="entry name" value="PROPHAGE BACTOPRENOL-LINKED GLUCOSE TRANSLOCASE HOMOLOG"/>
    <property type="match status" value="1"/>
</dbReference>